<proteinExistence type="predicted"/>
<evidence type="ECO:0000256" key="2">
    <source>
        <dbReference type="ARBA" id="ARBA00022692"/>
    </source>
</evidence>
<keyword evidence="6" id="KW-0472">Membrane</keyword>
<dbReference type="PANTHER" id="PTHR24028:SF337">
    <property type="entry name" value="PROTOCADHERIN 2 ALPHA A 3 PRECURSOR-RELATED"/>
    <property type="match status" value="1"/>
</dbReference>
<dbReference type="CDD" id="cd11304">
    <property type="entry name" value="Cadherin_repeat"/>
    <property type="match status" value="2"/>
</dbReference>
<evidence type="ECO:0000256" key="8">
    <source>
        <dbReference type="PROSITE-ProRule" id="PRU00043"/>
    </source>
</evidence>
<dbReference type="GeneTree" id="ENSGT00940000165118"/>
<dbReference type="Proteomes" id="UP000261500">
    <property type="component" value="Unplaced"/>
</dbReference>
<dbReference type="PANTHER" id="PTHR24028">
    <property type="entry name" value="CADHERIN-87A"/>
    <property type="match status" value="1"/>
</dbReference>
<dbReference type="GO" id="GO:0005886">
    <property type="term" value="C:plasma membrane"/>
    <property type="evidence" value="ECO:0007669"/>
    <property type="project" value="InterPro"/>
</dbReference>
<keyword evidence="4 8" id="KW-0106">Calcium</keyword>
<feature type="signal peptide" evidence="9">
    <location>
        <begin position="1"/>
        <end position="35"/>
    </location>
</feature>
<feature type="domain" description="Cadherin" evidence="10">
    <location>
        <begin position="135"/>
        <end position="195"/>
    </location>
</feature>
<evidence type="ECO:0000256" key="6">
    <source>
        <dbReference type="ARBA" id="ARBA00023136"/>
    </source>
</evidence>
<accession>A0A3B3VY43</accession>
<comment type="subcellular location">
    <subcellularLocation>
        <location evidence="1">Membrane</location>
        <topology evidence="1">Single-pass membrane protein</topology>
    </subcellularLocation>
</comment>
<name>A0A3B3VY43_9TELE</name>
<dbReference type="Pfam" id="PF00028">
    <property type="entry name" value="Cadherin"/>
    <property type="match status" value="1"/>
</dbReference>
<evidence type="ECO:0000256" key="3">
    <source>
        <dbReference type="ARBA" id="ARBA00022737"/>
    </source>
</evidence>
<dbReference type="PROSITE" id="PS50268">
    <property type="entry name" value="CADHERIN_2"/>
    <property type="match status" value="2"/>
</dbReference>
<dbReference type="InterPro" id="IPR002126">
    <property type="entry name" value="Cadherin-like_dom"/>
</dbReference>
<evidence type="ECO:0000259" key="10">
    <source>
        <dbReference type="PROSITE" id="PS50268"/>
    </source>
</evidence>
<keyword evidence="2" id="KW-0812">Transmembrane</keyword>
<evidence type="ECO:0000313" key="12">
    <source>
        <dbReference type="Proteomes" id="UP000261500"/>
    </source>
</evidence>
<reference evidence="11" key="2">
    <citation type="submission" date="2025-09" db="UniProtKB">
        <authorList>
            <consortium name="Ensembl"/>
        </authorList>
    </citation>
    <scope>IDENTIFICATION</scope>
</reference>
<dbReference type="AlphaFoldDB" id="A0A3B3VY43"/>
<feature type="chain" id="PRO_5017438510" description="Cadherin domain-containing protein" evidence="9">
    <location>
        <begin position="36"/>
        <end position="268"/>
    </location>
</feature>
<dbReference type="PROSITE" id="PS00232">
    <property type="entry name" value="CADHERIN_1"/>
    <property type="match status" value="1"/>
</dbReference>
<keyword evidence="7" id="KW-0325">Glycoprotein</keyword>
<reference evidence="11" key="1">
    <citation type="submission" date="2025-08" db="UniProtKB">
        <authorList>
            <consortium name="Ensembl"/>
        </authorList>
    </citation>
    <scope>IDENTIFICATION</scope>
</reference>
<evidence type="ECO:0000256" key="5">
    <source>
        <dbReference type="ARBA" id="ARBA00022989"/>
    </source>
</evidence>
<keyword evidence="9" id="KW-0732">Signal</keyword>
<protein>
    <recommendedName>
        <fullName evidence="10">Cadherin domain-containing protein</fullName>
    </recommendedName>
</protein>
<dbReference type="GO" id="GO:0005509">
    <property type="term" value="F:calcium ion binding"/>
    <property type="evidence" value="ECO:0007669"/>
    <property type="project" value="UniProtKB-UniRule"/>
</dbReference>
<dbReference type="Gene3D" id="2.60.40.60">
    <property type="entry name" value="Cadherins"/>
    <property type="match status" value="2"/>
</dbReference>
<dbReference type="InterPro" id="IPR020894">
    <property type="entry name" value="Cadherin_CS"/>
</dbReference>
<evidence type="ECO:0000256" key="4">
    <source>
        <dbReference type="ARBA" id="ARBA00022837"/>
    </source>
</evidence>
<sequence length="268" mass="30305">MQRTHFGVVSRLRCWGHLLSMVLNSIASLVKRLQAAEQHIQIAEQTSLGTRFQLQAARDPDAGVNSIRTYSLSSNDYFDIDLSQSDEDKIPFLVEKVSLYEILIQASDCGNPPLSTVKTLSIQVSDVNDNSPRFEKSTLQFYLSENNAAGGTIFSVSATDIDMNENEAISYHIVREGSRDDVTAFLNINSENGQIAALKSTLLSLFLYQFSCLRYFFIFYLDVWIAILQGFVQDAWCQYNNKLYLCVLVWFRLHPSLSYPVIAARSLL</sequence>
<dbReference type="GO" id="GO:0007156">
    <property type="term" value="P:homophilic cell adhesion via plasma membrane adhesion molecules"/>
    <property type="evidence" value="ECO:0007669"/>
    <property type="project" value="InterPro"/>
</dbReference>
<organism evidence="11 12">
    <name type="scientific">Poecilia latipinna</name>
    <name type="common">sailfin molly</name>
    <dbReference type="NCBI Taxonomy" id="48699"/>
    <lineage>
        <taxon>Eukaryota</taxon>
        <taxon>Metazoa</taxon>
        <taxon>Chordata</taxon>
        <taxon>Craniata</taxon>
        <taxon>Vertebrata</taxon>
        <taxon>Euteleostomi</taxon>
        <taxon>Actinopterygii</taxon>
        <taxon>Neopterygii</taxon>
        <taxon>Teleostei</taxon>
        <taxon>Neoteleostei</taxon>
        <taxon>Acanthomorphata</taxon>
        <taxon>Ovalentaria</taxon>
        <taxon>Atherinomorphae</taxon>
        <taxon>Cyprinodontiformes</taxon>
        <taxon>Poeciliidae</taxon>
        <taxon>Poeciliinae</taxon>
        <taxon>Poecilia</taxon>
    </lineage>
</organism>
<keyword evidence="5" id="KW-1133">Transmembrane helix</keyword>
<dbReference type="InterPro" id="IPR015919">
    <property type="entry name" value="Cadherin-like_sf"/>
</dbReference>
<dbReference type="SUPFAM" id="SSF49313">
    <property type="entry name" value="Cadherin-like"/>
    <property type="match status" value="2"/>
</dbReference>
<dbReference type="InterPro" id="IPR050174">
    <property type="entry name" value="Protocadherin/Cadherin-CA"/>
</dbReference>
<dbReference type="GO" id="GO:0009653">
    <property type="term" value="P:anatomical structure morphogenesis"/>
    <property type="evidence" value="ECO:0007669"/>
    <property type="project" value="UniProtKB-ARBA"/>
</dbReference>
<evidence type="ECO:0000256" key="1">
    <source>
        <dbReference type="ARBA" id="ARBA00004167"/>
    </source>
</evidence>
<evidence type="ECO:0000256" key="7">
    <source>
        <dbReference type="ARBA" id="ARBA00023180"/>
    </source>
</evidence>
<dbReference type="STRING" id="48699.ENSPLAP00000030720"/>
<keyword evidence="12" id="KW-1185">Reference proteome</keyword>
<keyword evidence="3" id="KW-0677">Repeat</keyword>
<dbReference type="PRINTS" id="PR00205">
    <property type="entry name" value="CADHERIN"/>
</dbReference>
<evidence type="ECO:0000313" key="11">
    <source>
        <dbReference type="Ensembl" id="ENSPLAP00000030720.1"/>
    </source>
</evidence>
<dbReference type="Ensembl" id="ENSPLAT00000031517.1">
    <property type="protein sequence ID" value="ENSPLAP00000030720.1"/>
    <property type="gene ID" value="ENSPLAG00000022070.1"/>
</dbReference>
<feature type="domain" description="Cadherin" evidence="10">
    <location>
        <begin position="34"/>
        <end position="134"/>
    </location>
</feature>
<dbReference type="SMART" id="SM00112">
    <property type="entry name" value="CA"/>
    <property type="match status" value="1"/>
</dbReference>
<evidence type="ECO:0000256" key="9">
    <source>
        <dbReference type="SAM" id="SignalP"/>
    </source>
</evidence>